<dbReference type="Pfam" id="PF00156">
    <property type="entry name" value="Pribosyltran"/>
    <property type="match status" value="1"/>
</dbReference>
<evidence type="ECO:0000259" key="3">
    <source>
        <dbReference type="Pfam" id="PF18912"/>
    </source>
</evidence>
<dbReference type="PANTHER" id="PTHR47505:SF1">
    <property type="entry name" value="DNA UTILIZATION PROTEIN YHGH"/>
    <property type="match status" value="1"/>
</dbReference>
<dbReference type="STRING" id="45076.Lwor_0989"/>
<feature type="domain" description="Phosphoribosyltransferase" evidence="2">
    <location>
        <begin position="139"/>
        <end position="227"/>
    </location>
</feature>
<evidence type="ECO:0000313" key="4">
    <source>
        <dbReference type="EMBL" id="KTD80746.1"/>
    </source>
</evidence>
<dbReference type="AlphaFoldDB" id="A0A0W1AH95"/>
<dbReference type="Pfam" id="PF18912">
    <property type="entry name" value="DZR_2"/>
    <property type="match status" value="1"/>
</dbReference>
<comment type="caution">
    <text evidence="4">The sequence shown here is derived from an EMBL/GenBank/DDBJ whole genome shotgun (WGS) entry which is preliminary data.</text>
</comment>
<comment type="similarity">
    <text evidence="1">Belongs to the ComF/GntX family.</text>
</comment>
<accession>A0A0W1AH95</accession>
<protein>
    <submittedName>
        <fullName evidence="4">Competence protein ComF</fullName>
    </submittedName>
</protein>
<dbReference type="PANTHER" id="PTHR47505">
    <property type="entry name" value="DNA UTILIZATION PROTEIN YHGH"/>
    <property type="match status" value="1"/>
</dbReference>
<sequence length="237" mass="26655">MRQKLLSISQSLRLPSICTLCHQLHKGSFAVCTFCMNLLKPLGSACSRCATPLPDDDFLTCGACILKPPHFDKAIIGYAFDEPLRGLIHQFKYQKGLHLRNFLCHLMLQTVQKNNTMPQCLIPVPMHPQRIKQRGFNQAVLLTKRLARLLNVPYDLTSCQKKINTAPQASLDKEQRRKNLSKAFHAKPLPYEHVAIIDDLLTTGNTANELARVLKKVGIKQVDVWCCARAVNESLSA</sequence>
<feature type="domain" description="Double zinc ribbon" evidence="3">
    <location>
        <begin position="14"/>
        <end position="64"/>
    </location>
</feature>
<evidence type="ECO:0000313" key="5">
    <source>
        <dbReference type="Proteomes" id="UP000054662"/>
    </source>
</evidence>
<dbReference type="SUPFAM" id="SSF53271">
    <property type="entry name" value="PRTase-like"/>
    <property type="match status" value="1"/>
</dbReference>
<dbReference type="InterPro" id="IPR044005">
    <property type="entry name" value="DZR_2"/>
</dbReference>
<evidence type="ECO:0000256" key="1">
    <source>
        <dbReference type="ARBA" id="ARBA00008007"/>
    </source>
</evidence>
<dbReference type="InterPro" id="IPR051910">
    <property type="entry name" value="ComF/GntX_DNA_util-trans"/>
</dbReference>
<dbReference type="Gene3D" id="3.40.50.2020">
    <property type="match status" value="1"/>
</dbReference>
<name>A0A0W1AH95_9GAMM</name>
<dbReference type="PATRIC" id="fig|45076.6.peg.1076"/>
<reference evidence="4 5" key="1">
    <citation type="submission" date="2015-11" db="EMBL/GenBank/DDBJ databases">
        <title>Genomic analysis of 38 Legionella species identifies large and diverse effector repertoires.</title>
        <authorList>
            <person name="Burstein D."/>
            <person name="Amaro F."/>
            <person name="Zusman T."/>
            <person name="Lifshitz Z."/>
            <person name="Cohen O."/>
            <person name="Gilbert J.A."/>
            <person name="Pupko T."/>
            <person name="Shuman H.A."/>
            <person name="Segal G."/>
        </authorList>
    </citation>
    <scope>NUCLEOTIDE SEQUENCE [LARGE SCALE GENOMIC DNA]</scope>
    <source>
        <strain evidence="4 5">ATCC 49508</strain>
    </source>
</reference>
<dbReference type="RefSeq" id="WP_338011235.1">
    <property type="nucleotide sequence ID" value="NZ_CBCRUR010000007.1"/>
</dbReference>
<evidence type="ECO:0000259" key="2">
    <source>
        <dbReference type="Pfam" id="PF00156"/>
    </source>
</evidence>
<proteinExistence type="inferred from homology"/>
<dbReference type="CDD" id="cd06223">
    <property type="entry name" value="PRTases_typeI"/>
    <property type="match status" value="1"/>
</dbReference>
<organism evidence="4 5">
    <name type="scientific">Legionella worsleiensis</name>
    <dbReference type="NCBI Taxonomy" id="45076"/>
    <lineage>
        <taxon>Bacteria</taxon>
        <taxon>Pseudomonadati</taxon>
        <taxon>Pseudomonadota</taxon>
        <taxon>Gammaproteobacteria</taxon>
        <taxon>Legionellales</taxon>
        <taxon>Legionellaceae</taxon>
        <taxon>Legionella</taxon>
    </lineage>
</organism>
<dbReference type="InterPro" id="IPR029057">
    <property type="entry name" value="PRTase-like"/>
</dbReference>
<gene>
    <name evidence="4" type="primary">comF</name>
    <name evidence="4" type="ORF">Lwor_0989</name>
</gene>
<keyword evidence="5" id="KW-1185">Reference proteome</keyword>
<dbReference type="EMBL" id="LNZC01000009">
    <property type="protein sequence ID" value="KTD80746.1"/>
    <property type="molecule type" value="Genomic_DNA"/>
</dbReference>
<dbReference type="InterPro" id="IPR000836">
    <property type="entry name" value="PRTase_dom"/>
</dbReference>
<dbReference type="Proteomes" id="UP000054662">
    <property type="component" value="Unassembled WGS sequence"/>
</dbReference>